<evidence type="ECO:0000256" key="3">
    <source>
        <dbReference type="ARBA" id="ARBA00022729"/>
    </source>
</evidence>
<dbReference type="Proteomes" id="UP000183376">
    <property type="component" value="Chromosome I"/>
</dbReference>
<keyword evidence="5" id="KW-0119">Carbohydrate metabolism</keyword>
<gene>
    <name evidence="9" type="ORF">SAMN04489726_3973</name>
</gene>
<dbReference type="GO" id="GO:0005576">
    <property type="term" value="C:extracellular region"/>
    <property type="evidence" value="ECO:0007669"/>
    <property type="project" value="UniProtKB-SubCell"/>
</dbReference>
<evidence type="ECO:0000256" key="2">
    <source>
        <dbReference type="ARBA" id="ARBA00022525"/>
    </source>
</evidence>
<evidence type="ECO:0000256" key="8">
    <source>
        <dbReference type="SAM" id="SignalP"/>
    </source>
</evidence>
<proteinExistence type="predicted"/>
<keyword evidence="10" id="KW-1185">Reference proteome</keyword>
<dbReference type="AlphaFoldDB" id="A0A1G9X4E2"/>
<keyword evidence="7" id="KW-0624">Polysaccharide degradation</keyword>
<keyword evidence="2" id="KW-0964">Secreted</keyword>
<evidence type="ECO:0000256" key="7">
    <source>
        <dbReference type="ARBA" id="ARBA00023326"/>
    </source>
</evidence>
<accession>A0A1G9X4E2</accession>
<sequence>MNKTLTRFAVAALAVVAASAFTTAQAGAQPAELAAGPTAAQLKAAVAKCTKQLSSGKYAHDAGGSSTVPVCKTKDAVHWKADFDIDCDGQVTTKCNKQTDPYFQPETAWQQSDGKHLNSAALPFVVVPGISSTWSWKAAGITGGTVAAVVHKDKVAYAVVGDIGPTKIIGEGSYRLAELLGINPHPSTGGVGGAVVDYILFPGVKASKIENQASAQSLGATAATKLVG</sequence>
<dbReference type="PANTHER" id="PTHR42061">
    <property type="entry name" value="ENDO-CHITOSANASE"/>
    <property type="match status" value="1"/>
</dbReference>
<protein>
    <submittedName>
        <fullName evidence="9">Chitosanase of glycosyl hydrolase group 75</fullName>
    </submittedName>
</protein>
<dbReference type="OrthoDB" id="3296611at2"/>
<reference evidence="9 10" key="1">
    <citation type="submission" date="2016-10" db="EMBL/GenBank/DDBJ databases">
        <authorList>
            <person name="de Groot N.N."/>
        </authorList>
    </citation>
    <scope>NUCLEOTIDE SEQUENCE [LARGE SCALE GENOMIC DNA]</scope>
    <source>
        <strain evidence="9 10">DSM 44149</strain>
    </source>
</reference>
<dbReference type="EMBL" id="LT629701">
    <property type="protein sequence ID" value="SDM91431.1"/>
    <property type="molecule type" value="Genomic_DNA"/>
</dbReference>
<name>A0A1G9X4E2_ALLAB</name>
<keyword evidence="6" id="KW-0326">Glycosidase</keyword>
<dbReference type="PANTHER" id="PTHR42061:SF6">
    <property type="entry name" value="ENDO-CHITOSANASE"/>
    <property type="match status" value="1"/>
</dbReference>
<dbReference type="GO" id="GO:0000272">
    <property type="term" value="P:polysaccharide catabolic process"/>
    <property type="evidence" value="ECO:0007669"/>
    <property type="project" value="UniProtKB-KW"/>
</dbReference>
<keyword evidence="3 8" id="KW-0732">Signal</keyword>
<dbReference type="eggNOG" id="COG3409">
    <property type="taxonomic scope" value="Bacteria"/>
</dbReference>
<dbReference type="Pfam" id="PF07335">
    <property type="entry name" value="Glyco_hydro_75"/>
    <property type="match status" value="1"/>
</dbReference>
<evidence type="ECO:0000256" key="6">
    <source>
        <dbReference type="ARBA" id="ARBA00023295"/>
    </source>
</evidence>
<comment type="subcellular location">
    <subcellularLocation>
        <location evidence="1">Secreted</location>
    </subcellularLocation>
</comment>
<dbReference type="GO" id="GO:0016977">
    <property type="term" value="F:chitosanase activity"/>
    <property type="evidence" value="ECO:0007669"/>
    <property type="project" value="InterPro"/>
</dbReference>
<evidence type="ECO:0000256" key="4">
    <source>
        <dbReference type="ARBA" id="ARBA00022801"/>
    </source>
</evidence>
<organism evidence="9 10">
    <name type="scientific">Allokutzneria albata</name>
    <name type="common">Kibdelosporangium albatum</name>
    <dbReference type="NCBI Taxonomy" id="211114"/>
    <lineage>
        <taxon>Bacteria</taxon>
        <taxon>Bacillati</taxon>
        <taxon>Actinomycetota</taxon>
        <taxon>Actinomycetes</taxon>
        <taxon>Pseudonocardiales</taxon>
        <taxon>Pseudonocardiaceae</taxon>
        <taxon>Allokutzneria</taxon>
    </lineage>
</organism>
<feature type="signal peptide" evidence="8">
    <location>
        <begin position="1"/>
        <end position="28"/>
    </location>
</feature>
<dbReference type="InterPro" id="IPR009939">
    <property type="entry name" value="Chitosanase_fungal"/>
</dbReference>
<feature type="chain" id="PRO_5009246013" evidence="8">
    <location>
        <begin position="29"/>
        <end position="228"/>
    </location>
</feature>
<dbReference type="RefSeq" id="WP_030430818.1">
    <property type="nucleotide sequence ID" value="NZ_JOEF01000016.1"/>
</dbReference>
<evidence type="ECO:0000313" key="10">
    <source>
        <dbReference type="Proteomes" id="UP000183376"/>
    </source>
</evidence>
<keyword evidence="4 9" id="KW-0378">Hydrolase</keyword>
<evidence type="ECO:0000256" key="1">
    <source>
        <dbReference type="ARBA" id="ARBA00004613"/>
    </source>
</evidence>
<evidence type="ECO:0000256" key="5">
    <source>
        <dbReference type="ARBA" id="ARBA00023277"/>
    </source>
</evidence>
<evidence type="ECO:0000313" key="9">
    <source>
        <dbReference type="EMBL" id="SDM91431.1"/>
    </source>
</evidence>